<keyword evidence="2" id="KW-0812">Transmembrane</keyword>
<name>A0ABY5TW36_9MOLU</name>
<proteinExistence type="predicted"/>
<keyword evidence="2" id="KW-1133">Transmembrane helix</keyword>
<dbReference type="EMBL" id="CP103424">
    <property type="protein sequence ID" value="UWD34872.1"/>
    <property type="molecule type" value="Genomic_DNA"/>
</dbReference>
<evidence type="ECO:0000313" key="3">
    <source>
        <dbReference type="EMBL" id="UWD34872.1"/>
    </source>
</evidence>
<feature type="transmembrane region" description="Helical" evidence="2">
    <location>
        <begin position="12"/>
        <end position="32"/>
    </location>
</feature>
<organism evidence="3 4">
    <name type="scientific">Mycoplasma cottewii</name>
    <dbReference type="NCBI Taxonomy" id="51364"/>
    <lineage>
        <taxon>Bacteria</taxon>
        <taxon>Bacillati</taxon>
        <taxon>Mycoplasmatota</taxon>
        <taxon>Mollicutes</taxon>
        <taxon>Mycoplasmataceae</taxon>
        <taxon>Mycoplasma</taxon>
    </lineage>
</organism>
<keyword evidence="2" id="KW-0472">Membrane</keyword>
<protein>
    <submittedName>
        <fullName evidence="3">Uncharacterized protein</fullName>
    </submittedName>
</protein>
<dbReference type="Proteomes" id="UP001059819">
    <property type="component" value="Chromosome"/>
</dbReference>
<feature type="transmembrane region" description="Helical" evidence="2">
    <location>
        <begin position="82"/>
        <end position="108"/>
    </location>
</feature>
<accession>A0ABY5TW36</accession>
<evidence type="ECO:0000256" key="1">
    <source>
        <dbReference type="SAM" id="MobiDB-lite"/>
    </source>
</evidence>
<reference evidence="3" key="1">
    <citation type="submission" date="2022-08" db="EMBL/GenBank/DDBJ databases">
        <title>Complete genome sequence of Mycoplasma cottewii type strain VIS.</title>
        <authorList>
            <person name="Spergser J."/>
        </authorList>
    </citation>
    <scope>NUCLEOTIDE SEQUENCE</scope>
    <source>
        <strain evidence="3">VIS</strain>
    </source>
</reference>
<evidence type="ECO:0000256" key="2">
    <source>
        <dbReference type="SAM" id="Phobius"/>
    </source>
</evidence>
<feature type="region of interest" description="Disordered" evidence="1">
    <location>
        <begin position="111"/>
        <end position="130"/>
    </location>
</feature>
<gene>
    <name evidence="3" type="ORF">NX779_03635</name>
</gene>
<evidence type="ECO:0000313" key="4">
    <source>
        <dbReference type="Proteomes" id="UP001059819"/>
    </source>
</evidence>
<keyword evidence="4" id="KW-1185">Reference proteome</keyword>
<dbReference type="RefSeq" id="WP_259430056.1">
    <property type="nucleotide sequence ID" value="NZ_CP103424.1"/>
</dbReference>
<sequence>MVVKVIFNVFRVIAWILFCLVLLVIGIALLGFTTKTDYVLSLPTILKESDWMFFIDSAKEALAGKSIMDIWSLDFELLNQKIGAVLIFYILPIFNIIYIALWFTSAFLSSKKEEKQKNKKEKKQIEEVED</sequence>